<comment type="subcellular location">
    <subcellularLocation>
        <location evidence="1">Cell membrane</location>
        <topology evidence="1">Multi-pass membrane protein</topology>
    </subcellularLocation>
</comment>
<dbReference type="GO" id="GO:0005385">
    <property type="term" value="F:zinc ion transmembrane transporter activity"/>
    <property type="evidence" value="ECO:0007669"/>
    <property type="project" value="TreeGrafter"/>
</dbReference>
<keyword evidence="6" id="KW-1133">Transmembrane helix</keyword>
<evidence type="ECO:0000256" key="5">
    <source>
        <dbReference type="SAM" id="MobiDB-lite"/>
    </source>
</evidence>
<reference evidence="7 8" key="1">
    <citation type="submission" date="2017-02" db="EMBL/GenBank/DDBJ databases">
        <authorList>
            <person name="Peterson S.W."/>
        </authorList>
    </citation>
    <scope>NUCLEOTIDE SEQUENCE [LARGE SCALE GENOMIC DNA]</scope>
    <source>
        <strain evidence="7 8">DSM 21481</strain>
    </source>
</reference>
<dbReference type="Proteomes" id="UP000189777">
    <property type="component" value="Unassembled WGS sequence"/>
</dbReference>
<keyword evidence="6" id="KW-0472">Membrane</keyword>
<dbReference type="EMBL" id="FUZQ01000008">
    <property type="protein sequence ID" value="SKC81969.1"/>
    <property type="molecule type" value="Genomic_DNA"/>
</dbReference>
<evidence type="ECO:0000256" key="4">
    <source>
        <dbReference type="ARBA" id="ARBA00022833"/>
    </source>
</evidence>
<dbReference type="STRING" id="526729.SAMN04324258_4336"/>
<proteinExistence type="inferred from homology"/>
<dbReference type="PANTHER" id="PTHR11040:SF211">
    <property type="entry name" value="ZINC TRANSPORTER ZIP11"/>
    <property type="match status" value="1"/>
</dbReference>
<comment type="similarity">
    <text evidence="2">Belongs to the ZIP transporter (TC 2.A.5) family.</text>
</comment>
<keyword evidence="6" id="KW-0812">Transmembrane</keyword>
<feature type="transmembrane region" description="Helical" evidence="6">
    <location>
        <begin position="60"/>
        <end position="78"/>
    </location>
</feature>
<feature type="transmembrane region" description="Helical" evidence="6">
    <location>
        <begin position="34"/>
        <end position="53"/>
    </location>
</feature>
<dbReference type="AlphaFoldDB" id="A0A1T5M293"/>
<sequence>MILPSSRPAHIRGGGGARRAAVGPGWSNDRMAGFWWGLLGSSSLLIGAGLVLWRTPSRRLTGLIMAFGAGVLISAVAYDLVEDASRSANGWVLLAGLAAGALTFYVGDLLIDRRGGRDRKRSTGVQAEGSGSAIALGTVLDGIPESVVLGSTLVGGGGVSVAVLAAVFISNLPEAMSATVGLRQAGTSTARLALLWGGTTLVSAVAAGVGYAVLGTADPVTIAVVQAFAAGALLTMLVDTMIPEASEFGGPVTGLVTVLGFATAFGLSALG</sequence>
<feature type="transmembrane region" description="Helical" evidence="6">
    <location>
        <begin position="192"/>
        <end position="214"/>
    </location>
</feature>
<feature type="region of interest" description="Disordered" evidence="5">
    <location>
        <begin position="1"/>
        <end position="20"/>
    </location>
</feature>
<feature type="transmembrane region" description="Helical" evidence="6">
    <location>
        <begin position="220"/>
        <end position="238"/>
    </location>
</feature>
<keyword evidence="4" id="KW-0862">Zinc</keyword>
<gene>
    <name evidence="7" type="ORF">SAMN04324258_4336</name>
</gene>
<evidence type="ECO:0000313" key="8">
    <source>
        <dbReference type="Proteomes" id="UP000189777"/>
    </source>
</evidence>
<organism evidence="7 8">
    <name type="scientific">Krasilnikoviella flava</name>
    <dbReference type="NCBI Taxonomy" id="526729"/>
    <lineage>
        <taxon>Bacteria</taxon>
        <taxon>Bacillati</taxon>
        <taxon>Actinomycetota</taxon>
        <taxon>Actinomycetes</taxon>
        <taxon>Micrococcales</taxon>
        <taxon>Promicromonosporaceae</taxon>
        <taxon>Krasilnikoviella</taxon>
    </lineage>
</organism>
<protein>
    <submittedName>
        <fullName evidence="7">Zinc transporter, ZIP family</fullName>
    </submittedName>
</protein>
<evidence type="ECO:0000256" key="6">
    <source>
        <dbReference type="SAM" id="Phobius"/>
    </source>
</evidence>
<feature type="transmembrane region" description="Helical" evidence="6">
    <location>
        <begin position="250"/>
        <end position="270"/>
    </location>
</feature>
<keyword evidence="3" id="KW-1003">Cell membrane</keyword>
<dbReference type="GO" id="GO:0005886">
    <property type="term" value="C:plasma membrane"/>
    <property type="evidence" value="ECO:0007669"/>
    <property type="project" value="UniProtKB-SubCell"/>
</dbReference>
<evidence type="ECO:0000313" key="7">
    <source>
        <dbReference type="EMBL" id="SKC81969.1"/>
    </source>
</evidence>
<keyword evidence="8" id="KW-1185">Reference proteome</keyword>
<name>A0A1T5M293_9MICO</name>
<evidence type="ECO:0000256" key="1">
    <source>
        <dbReference type="ARBA" id="ARBA00004651"/>
    </source>
</evidence>
<evidence type="ECO:0000256" key="3">
    <source>
        <dbReference type="ARBA" id="ARBA00022475"/>
    </source>
</evidence>
<accession>A0A1T5M293</accession>
<evidence type="ECO:0000256" key="2">
    <source>
        <dbReference type="ARBA" id="ARBA00006939"/>
    </source>
</evidence>
<feature type="transmembrane region" description="Helical" evidence="6">
    <location>
        <begin position="90"/>
        <end position="111"/>
    </location>
</feature>
<dbReference type="PANTHER" id="PTHR11040">
    <property type="entry name" value="ZINC/IRON TRANSPORTER"/>
    <property type="match status" value="1"/>
</dbReference>